<evidence type="ECO:0000256" key="1">
    <source>
        <dbReference type="SAM" id="MobiDB-lite"/>
    </source>
</evidence>
<proteinExistence type="predicted"/>
<feature type="region of interest" description="Disordered" evidence="1">
    <location>
        <begin position="1"/>
        <end position="56"/>
    </location>
</feature>
<dbReference type="AlphaFoldDB" id="A0A6J4R2V7"/>
<dbReference type="EMBL" id="CADCVG010000055">
    <property type="protein sequence ID" value="CAA9454004.1"/>
    <property type="molecule type" value="Genomic_DNA"/>
</dbReference>
<reference evidence="2" key="1">
    <citation type="submission" date="2020-02" db="EMBL/GenBank/DDBJ databases">
        <authorList>
            <person name="Meier V. D."/>
        </authorList>
    </citation>
    <scope>NUCLEOTIDE SEQUENCE</scope>
    <source>
        <strain evidence="2">AVDCRST_MAG14</strain>
    </source>
</reference>
<evidence type="ECO:0000313" key="2">
    <source>
        <dbReference type="EMBL" id="CAA9454004.1"/>
    </source>
</evidence>
<gene>
    <name evidence="2" type="ORF">AVDCRST_MAG14-1310</name>
</gene>
<organism evidence="2">
    <name type="scientific">uncultured Rubrobacteraceae bacterium</name>
    <dbReference type="NCBI Taxonomy" id="349277"/>
    <lineage>
        <taxon>Bacteria</taxon>
        <taxon>Bacillati</taxon>
        <taxon>Actinomycetota</taxon>
        <taxon>Rubrobacteria</taxon>
        <taxon>Rubrobacterales</taxon>
        <taxon>Rubrobacteraceae</taxon>
        <taxon>environmental samples</taxon>
    </lineage>
</organism>
<accession>A0A6J4R2V7</accession>
<name>A0A6J4R2V7_9ACTN</name>
<feature type="non-terminal residue" evidence="2">
    <location>
        <position position="56"/>
    </location>
</feature>
<feature type="compositionally biased region" description="Basic and acidic residues" evidence="1">
    <location>
        <begin position="29"/>
        <end position="48"/>
    </location>
</feature>
<sequence>ADYPDGAGRQFRRGRPRWPANATKVRVPSRRDRQVRRCGERHEVDLRRGSGSSHGL</sequence>
<protein>
    <submittedName>
        <fullName evidence="2">Uncharacterized protein</fullName>
    </submittedName>
</protein>
<feature type="non-terminal residue" evidence="2">
    <location>
        <position position="1"/>
    </location>
</feature>